<dbReference type="EMBL" id="AP027080">
    <property type="protein sequence ID" value="BDU71570.1"/>
    <property type="molecule type" value="Genomic_DNA"/>
</dbReference>
<dbReference type="InterPro" id="IPR036388">
    <property type="entry name" value="WH-like_DNA-bd_sf"/>
</dbReference>
<dbReference type="InterPro" id="IPR036390">
    <property type="entry name" value="WH_DNA-bd_sf"/>
</dbReference>
<evidence type="ECO:0000256" key="3">
    <source>
        <dbReference type="ARBA" id="ARBA00023163"/>
    </source>
</evidence>
<protein>
    <submittedName>
        <fullName evidence="5">Transcriptional regulator</fullName>
    </submittedName>
</protein>
<dbReference type="InterPro" id="IPR051081">
    <property type="entry name" value="HTH_MetalResp_TranReg"/>
</dbReference>
<dbReference type="InterPro" id="IPR011991">
    <property type="entry name" value="ArsR-like_HTH"/>
</dbReference>
<dbReference type="SMART" id="SM00418">
    <property type="entry name" value="HTH_ARSR"/>
    <property type="match status" value="1"/>
</dbReference>
<dbReference type="Proteomes" id="UP001238179">
    <property type="component" value="Chromosome"/>
</dbReference>
<keyword evidence="1" id="KW-0805">Transcription regulation</keyword>
<dbReference type="GO" id="GO:0003677">
    <property type="term" value="F:DNA binding"/>
    <property type="evidence" value="ECO:0007669"/>
    <property type="project" value="UniProtKB-KW"/>
</dbReference>
<evidence type="ECO:0000313" key="5">
    <source>
        <dbReference type="EMBL" id="BDU71570.1"/>
    </source>
</evidence>
<name>A0AA48K7Y4_9BACT</name>
<sequence>MILGMEELVTIAAALGDPLRLQILDLLAAGRSSPCCSPQHPDAPVWVCACDLAAEMGGLSHSKLAYHLGQLRAAGLVREQRRGKWVYYAINEEALAAFTKGLSGRWGVGKRTCV</sequence>
<dbReference type="CDD" id="cd00090">
    <property type="entry name" value="HTH_ARSR"/>
    <property type="match status" value="1"/>
</dbReference>
<dbReference type="PANTHER" id="PTHR33154">
    <property type="entry name" value="TRANSCRIPTIONAL REGULATOR, ARSR FAMILY"/>
    <property type="match status" value="1"/>
</dbReference>
<dbReference type="Gene3D" id="1.10.10.10">
    <property type="entry name" value="Winged helix-like DNA-binding domain superfamily/Winged helix DNA-binding domain"/>
    <property type="match status" value="1"/>
</dbReference>
<evidence type="ECO:0000256" key="2">
    <source>
        <dbReference type="ARBA" id="ARBA00023125"/>
    </source>
</evidence>
<gene>
    <name evidence="5" type="ORF">METEAL_07440</name>
</gene>
<dbReference type="PROSITE" id="PS50987">
    <property type="entry name" value="HTH_ARSR_2"/>
    <property type="match status" value="1"/>
</dbReference>
<evidence type="ECO:0000256" key="1">
    <source>
        <dbReference type="ARBA" id="ARBA00023015"/>
    </source>
</evidence>
<keyword evidence="6" id="KW-1185">Reference proteome</keyword>
<accession>A0AA48K7Y4</accession>
<proteinExistence type="predicted"/>
<feature type="domain" description="HTH arsR-type" evidence="4">
    <location>
        <begin position="1"/>
        <end position="110"/>
    </location>
</feature>
<dbReference type="PANTHER" id="PTHR33154:SF18">
    <property type="entry name" value="ARSENICAL RESISTANCE OPERON REPRESSOR"/>
    <property type="match status" value="1"/>
</dbReference>
<keyword evidence="3" id="KW-0804">Transcription</keyword>
<dbReference type="GO" id="GO:0003700">
    <property type="term" value="F:DNA-binding transcription factor activity"/>
    <property type="evidence" value="ECO:0007669"/>
    <property type="project" value="InterPro"/>
</dbReference>
<evidence type="ECO:0000259" key="4">
    <source>
        <dbReference type="PROSITE" id="PS50987"/>
    </source>
</evidence>
<organism evidence="5 6">
    <name type="scientific">Mesoterricola silvestris</name>
    <dbReference type="NCBI Taxonomy" id="2927979"/>
    <lineage>
        <taxon>Bacteria</taxon>
        <taxon>Pseudomonadati</taxon>
        <taxon>Acidobacteriota</taxon>
        <taxon>Holophagae</taxon>
        <taxon>Holophagales</taxon>
        <taxon>Holophagaceae</taxon>
        <taxon>Mesoterricola</taxon>
    </lineage>
</organism>
<dbReference type="InterPro" id="IPR001845">
    <property type="entry name" value="HTH_ArsR_DNA-bd_dom"/>
</dbReference>
<dbReference type="SUPFAM" id="SSF46785">
    <property type="entry name" value="Winged helix' DNA-binding domain"/>
    <property type="match status" value="1"/>
</dbReference>
<dbReference type="AlphaFoldDB" id="A0AA48K7Y4"/>
<dbReference type="KEGG" id="msil:METEAL_07440"/>
<reference evidence="6" key="1">
    <citation type="journal article" date="2023" name="Int. J. Syst. Evol. Microbiol.">
        <title>Mesoterricola silvestris gen. nov., sp. nov., Mesoterricola sediminis sp. nov., Geothrix oryzae sp. nov., Geothrix edaphica sp. nov., Geothrix rubra sp. nov., and Geothrix limicola sp. nov., six novel members of Acidobacteriota isolated from soils.</title>
        <authorList>
            <person name="Itoh H."/>
            <person name="Sugisawa Y."/>
            <person name="Mise K."/>
            <person name="Xu Z."/>
            <person name="Kuniyasu M."/>
            <person name="Ushijima N."/>
            <person name="Kawano K."/>
            <person name="Kobayashi E."/>
            <person name="Shiratori Y."/>
            <person name="Masuda Y."/>
            <person name="Senoo K."/>
        </authorList>
    </citation>
    <scope>NUCLEOTIDE SEQUENCE [LARGE SCALE GENOMIC DNA]</scope>
    <source>
        <strain evidence="6">W79</strain>
    </source>
</reference>
<evidence type="ECO:0000313" key="6">
    <source>
        <dbReference type="Proteomes" id="UP001238179"/>
    </source>
</evidence>
<keyword evidence="2" id="KW-0238">DNA-binding</keyword>